<dbReference type="Proteomes" id="UP001497700">
    <property type="component" value="Unassembled WGS sequence"/>
</dbReference>
<accession>A0ACB9Z2P1</accession>
<organism evidence="1 2">
    <name type="scientific">Hypoxylon rubiginosum</name>
    <dbReference type="NCBI Taxonomy" id="110542"/>
    <lineage>
        <taxon>Eukaryota</taxon>
        <taxon>Fungi</taxon>
        <taxon>Dikarya</taxon>
        <taxon>Ascomycota</taxon>
        <taxon>Pezizomycotina</taxon>
        <taxon>Sordariomycetes</taxon>
        <taxon>Xylariomycetidae</taxon>
        <taxon>Xylariales</taxon>
        <taxon>Hypoxylaceae</taxon>
        <taxon>Hypoxylon</taxon>
    </lineage>
</organism>
<dbReference type="EMBL" id="MU393464">
    <property type="protein sequence ID" value="KAI4866019.1"/>
    <property type="molecule type" value="Genomic_DNA"/>
</dbReference>
<gene>
    <name evidence="1" type="ORF">F4820DRAFT_273017</name>
</gene>
<protein>
    <submittedName>
        <fullName evidence="1">Uncharacterized protein</fullName>
    </submittedName>
</protein>
<evidence type="ECO:0000313" key="1">
    <source>
        <dbReference type="EMBL" id="KAI4866019.1"/>
    </source>
</evidence>
<comment type="caution">
    <text evidence="1">The sequence shown here is derived from an EMBL/GenBank/DDBJ whole genome shotgun (WGS) entry which is preliminary data.</text>
</comment>
<keyword evidence="2" id="KW-1185">Reference proteome</keyword>
<proteinExistence type="predicted"/>
<name>A0ACB9Z2P1_9PEZI</name>
<reference evidence="1 2" key="1">
    <citation type="journal article" date="2022" name="New Phytol.">
        <title>Ecological generalism drives hyperdiversity of secondary metabolite gene clusters in xylarialean endophytes.</title>
        <authorList>
            <person name="Franco M.E.E."/>
            <person name="Wisecaver J.H."/>
            <person name="Arnold A.E."/>
            <person name="Ju Y.M."/>
            <person name="Slot J.C."/>
            <person name="Ahrendt S."/>
            <person name="Moore L.P."/>
            <person name="Eastman K.E."/>
            <person name="Scott K."/>
            <person name="Konkel Z."/>
            <person name="Mondo S.J."/>
            <person name="Kuo A."/>
            <person name="Hayes R.D."/>
            <person name="Haridas S."/>
            <person name="Andreopoulos B."/>
            <person name="Riley R."/>
            <person name="LaButti K."/>
            <person name="Pangilinan J."/>
            <person name="Lipzen A."/>
            <person name="Amirebrahimi M."/>
            <person name="Yan J."/>
            <person name="Adam C."/>
            <person name="Keymanesh K."/>
            <person name="Ng V."/>
            <person name="Louie K."/>
            <person name="Northen T."/>
            <person name="Drula E."/>
            <person name="Henrissat B."/>
            <person name="Hsieh H.M."/>
            <person name="Youens-Clark K."/>
            <person name="Lutzoni F."/>
            <person name="Miadlikowska J."/>
            <person name="Eastwood D.C."/>
            <person name="Hamelin R.C."/>
            <person name="Grigoriev I.V."/>
            <person name="U'Ren J.M."/>
        </authorList>
    </citation>
    <scope>NUCLEOTIDE SEQUENCE [LARGE SCALE GENOMIC DNA]</scope>
    <source>
        <strain evidence="1 2">CBS 119005</strain>
    </source>
</reference>
<sequence length="93" mass="10555">MPPMSHLSLASHPALIMRPVYTVERDGKEKGKKKRGRKEGGGNLFTCFIYSVLILIKGWILRRQRAELLFADMYLACLPSLLHIQSPIVFGSR</sequence>
<evidence type="ECO:0000313" key="2">
    <source>
        <dbReference type="Proteomes" id="UP001497700"/>
    </source>
</evidence>